<evidence type="ECO:0000259" key="9">
    <source>
        <dbReference type="PROSITE" id="PS50109"/>
    </source>
</evidence>
<reference evidence="10 11" key="1">
    <citation type="submission" date="2019-01" db="EMBL/GenBank/DDBJ databases">
        <title>Chengkuizengella sp. nov., isolated from deep-sea sediment of East Pacific Ocean.</title>
        <authorList>
            <person name="Yang J."/>
            <person name="Lai Q."/>
            <person name="Shao Z."/>
        </authorList>
    </citation>
    <scope>NUCLEOTIDE SEQUENCE [LARGE SCALE GENOMIC DNA]</scope>
    <source>
        <strain evidence="10 11">YPA3-1-1</strain>
    </source>
</reference>
<dbReference type="GO" id="GO:0004673">
    <property type="term" value="F:protein histidine kinase activity"/>
    <property type="evidence" value="ECO:0007669"/>
    <property type="project" value="UniProtKB-EC"/>
</dbReference>
<dbReference type="EMBL" id="SIJB01000027">
    <property type="protein sequence ID" value="NBI29709.1"/>
    <property type="molecule type" value="Genomic_DNA"/>
</dbReference>
<dbReference type="InterPro" id="IPR003594">
    <property type="entry name" value="HATPase_dom"/>
</dbReference>
<dbReference type="PROSITE" id="PS50109">
    <property type="entry name" value="HIS_KIN"/>
    <property type="match status" value="1"/>
</dbReference>
<feature type="transmembrane region" description="Helical" evidence="8">
    <location>
        <begin position="129"/>
        <end position="150"/>
    </location>
</feature>
<sequence>MVFVLIALWGIALILLRFDPKNISIRWLSVLLFCGGCGAIAILIGEQLLPYVREKSDSVVLQTILYRIQVTCSGFSYYGIPYSYILFSLYYYPIFVNKRWFKFIPYILSLPIVLMLIFTPVYPVTDVELYPLLASWSVVYVLVGSILILSKREELPNLKRNHILTSLAIVPTVLFVLVMNYVLPSFEVYRMWKYNTWIVIYGTIVFILAIFNYGFLGMQLFIERKKLDITLQAITSGTAILNHAIKNDAGKMRLFGHKIKSYAQNTEQKELEEDIGVILKATSHIQQMIQKVHHQTQDIVLKKGSYNLKDMLDETLENTRPYLSQVKIITSVDENINLFCDKTHVMETLQNIVMNAIDAIPEGGEIEMIGYEMKQVHVLEIKDTGFGINKNHLKKVMDPFFTTKTKDTMNFGLGLAYVYNVMNKHGGSLDIKSSRDEGTTVILKFPKK</sequence>
<dbReference type="OrthoDB" id="9121833at2"/>
<evidence type="ECO:0000313" key="10">
    <source>
        <dbReference type="EMBL" id="NBI29709.1"/>
    </source>
</evidence>
<dbReference type="PANTHER" id="PTHR43065">
    <property type="entry name" value="SENSOR HISTIDINE KINASE"/>
    <property type="match status" value="1"/>
</dbReference>
<keyword evidence="3" id="KW-0808">Transferase</keyword>
<name>A0A6N9Q4D3_9BACL</name>
<dbReference type="RefSeq" id="WP_160646516.1">
    <property type="nucleotide sequence ID" value="NZ_SIJB01000027.1"/>
</dbReference>
<feature type="transmembrane region" description="Helical" evidence="8">
    <location>
        <begin position="27"/>
        <end position="45"/>
    </location>
</feature>
<dbReference type="GO" id="GO:0000160">
    <property type="term" value="P:phosphorelay signal transduction system"/>
    <property type="evidence" value="ECO:0007669"/>
    <property type="project" value="UniProtKB-KW"/>
</dbReference>
<comment type="catalytic activity">
    <reaction evidence="1">
        <text>ATP + protein L-histidine = ADP + protein N-phospho-L-histidine.</text>
        <dbReference type="EC" id="2.7.13.3"/>
    </reaction>
</comment>
<dbReference type="Proteomes" id="UP000448943">
    <property type="component" value="Unassembled WGS sequence"/>
</dbReference>
<dbReference type="EC" id="2.7.13.3" evidence="2"/>
<keyword evidence="8" id="KW-0812">Transmembrane</keyword>
<comment type="caution">
    <text evidence="10">The sequence shown here is derived from an EMBL/GenBank/DDBJ whole genome shotgun (WGS) entry which is preliminary data.</text>
</comment>
<keyword evidence="7" id="KW-0902">Two-component regulatory system</keyword>
<keyword evidence="8" id="KW-0472">Membrane</keyword>
<evidence type="ECO:0000256" key="8">
    <source>
        <dbReference type="SAM" id="Phobius"/>
    </source>
</evidence>
<feature type="transmembrane region" description="Helical" evidence="8">
    <location>
        <begin position="103"/>
        <end position="123"/>
    </location>
</feature>
<evidence type="ECO:0000256" key="4">
    <source>
        <dbReference type="ARBA" id="ARBA00022741"/>
    </source>
</evidence>
<dbReference type="GO" id="GO:0005524">
    <property type="term" value="F:ATP binding"/>
    <property type="evidence" value="ECO:0007669"/>
    <property type="project" value="UniProtKB-KW"/>
</dbReference>
<accession>A0A6N9Q4D3</accession>
<evidence type="ECO:0000256" key="7">
    <source>
        <dbReference type="ARBA" id="ARBA00023012"/>
    </source>
</evidence>
<organism evidence="10 11">
    <name type="scientific">Chengkuizengella marina</name>
    <dbReference type="NCBI Taxonomy" id="2507566"/>
    <lineage>
        <taxon>Bacteria</taxon>
        <taxon>Bacillati</taxon>
        <taxon>Bacillota</taxon>
        <taxon>Bacilli</taxon>
        <taxon>Bacillales</taxon>
        <taxon>Paenibacillaceae</taxon>
        <taxon>Chengkuizengella</taxon>
    </lineage>
</organism>
<protein>
    <recommendedName>
        <fullName evidence="2">histidine kinase</fullName>
        <ecNumber evidence="2">2.7.13.3</ecNumber>
    </recommendedName>
</protein>
<feature type="domain" description="Histidine kinase" evidence="9">
    <location>
        <begin position="240"/>
        <end position="448"/>
    </location>
</feature>
<dbReference type="Pfam" id="PF02518">
    <property type="entry name" value="HATPase_c"/>
    <property type="match status" value="1"/>
</dbReference>
<keyword evidence="4" id="KW-0547">Nucleotide-binding</keyword>
<dbReference type="CDD" id="cd00075">
    <property type="entry name" value="HATPase"/>
    <property type="match status" value="1"/>
</dbReference>
<keyword evidence="8" id="KW-1133">Transmembrane helix</keyword>
<dbReference type="SMART" id="SM00387">
    <property type="entry name" value="HATPase_c"/>
    <property type="match status" value="1"/>
</dbReference>
<evidence type="ECO:0000313" key="11">
    <source>
        <dbReference type="Proteomes" id="UP000448943"/>
    </source>
</evidence>
<dbReference type="PRINTS" id="PR00344">
    <property type="entry name" value="BCTRLSENSOR"/>
</dbReference>
<evidence type="ECO:0000256" key="2">
    <source>
        <dbReference type="ARBA" id="ARBA00012438"/>
    </source>
</evidence>
<dbReference type="AlphaFoldDB" id="A0A6N9Q4D3"/>
<gene>
    <name evidence="10" type="ORF">ERL59_12145</name>
</gene>
<dbReference type="Gene3D" id="3.30.565.10">
    <property type="entry name" value="Histidine kinase-like ATPase, C-terminal domain"/>
    <property type="match status" value="1"/>
</dbReference>
<dbReference type="InterPro" id="IPR004358">
    <property type="entry name" value="Sig_transdc_His_kin-like_C"/>
</dbReference>
<evidence type="ECO:0000256" key="6">
    <source>
        <dbReference type="ARBA" id="ARBA00022840"/>
    </source>
</evidence>
<feature type="transmembrane region" description="Helical" evidence="8">
    <location>
        <begin position="194"/>
        <end position="216"/>
    </location>
</feature>
<keyword evidence="6" id="KW-0067">ATP-binding</keyword>
<dbReference type="SUPFAM" id="SSF55874">
    <property type="entry name" value="ATPase domain of HSP90 chaperone/DNA topoisomerase II/histidine kinase"/>
    <property type="match status" value="1"/>
</dbReference>
<keyword evidence="11" id="KW-1185">Reference proteome</keyword>
<keyword evidence="5 10" id="KW-0418">Kinase</keyword>
<evidence type="ECO:0000256" key="5">
    <source>
        <dbReference type="ARBA" id="ARBA00022777"/>
    </source>
</evidence>
<dbReference type="InterPro" id="IPR036890">
    <property type="entry name" value="HATPase_C_sf"/>
</dbReference>
<evidence type="ECO:0000256" key="3">
    <source>
        <dbReference type="ARBA" id="ARBA00022679"/>
    </source>
</evidence>
<feature type="transmembrane region" description="Helical" evidence="8">
    <location>
        <begin position="162"/>
        <end position="182"/>
    </location>
</feature>
<proteinExistence type="predicted"/>
<dbReference type="InterPro" id="IPR005467">
    <property type="entry name" value="His_kinase_dom"/>
</dbReference>
<dbReference type="PANTHER" id="PTHR43065:SF46">
    <property type="entry name" value="C4-DICARBOXYLATE TRANSPORT SENSOR PROTEIN DCTB"/>
    <property type="match status" value="1"/>
</dbReference>
<evidence type="ECO:0000256" key="1">
    <source>
        <dbReference type="ARBA" id="ARBA00000085"/>
    </source>
</evidence>